<evidence type="ECO:0000256" key="5">
    <source>
        <dbReference type="ARBA" id="ARBA00023186"/>
    </source>
</evidence>
<dbReference type="RefSeq" id="WP_142816980.1">
    <property type="nucleotide sequence ID" value="NZ_CP035503.1"/>
</dbReference>
<dbReference type="SUPFAM" id="SSF109998">
    <property type="entry name" value="Triger factor/SurA peptide-binding domain-like"/>
    <property type="match status" value="1"/>
</dbReference>
<proteinExistence type="inferred from homology"/>
<dbReference type="HAMAP" id="MF_01183">
    <property type="entry name" value="Chaperone_SurA"/>
    <property type="match status" value="1"/>
</dbReference>
<dbReference type="SUPFAM" id="SSF54534">
    <property type="entry name" value="FKBP-like"/>
    <property type="match status" value="2"/>
</dbReference>
<dbReference type="OrthoDB" id="14196at2"/>
<accession>A0A515DGL3</accession>
<dbReference type="GO" id="GO:0043165">
    <property type="term" value="P:Gram-negative-bacterium-type cell outer membrane assembly"/>
    <property type="evidence" value="ECO:0007669"/>
    <property type="project" value="InterPro"/>
</dbReference>
<comment type="catalytic activity">
    <reaction evidence="7">
        <text>[protein]-peptidylproline (omega=180) = [protein]-peptidylproline (omega=0)</text>
        <dbReference type="Rhea" id="RHEA:16237"/>
        <dbReference type="Rhea" id="RHEA-COMP:10747"/>
        <dbReference type="Rhea" id="RHEA-COMP:10748"/>
        <dbReference type="ChEBI" id="CHEBI:83833"/>
        <dbReference type="ChEBI" id="CHEBI:83834"/>
        <dbReference type="EC" id="5.2.1.8"/>
    </reaction>
</comment>
<comment type="domain">
    <text evidence="7">The PPIase activity resides only in the second parvulin domain. The N-terminal region and the C-terminal tail are necessary and sufficient for the chaperone activity of SurA. The PPIase activity is dispensable for SurA to function as a chaperone. The N-terminal region and the C-terminal tail are also required for porin recognition.</text>
</comment>
<dbReference type="GO" id="GO:0030288">
    <property type="term" value="C:outer membrane-bounded periplasmic space"/>
    <property type="evidence" value="ECO:0007669"/>
    <property type="project" value="InterPro"/>
</dbReference>
<feature type="domain" description="PpiC" evidence="8">
    <location>
        <begin position="201"/>
        <end position="301"/>
    </location>
</feature>
<dbReference type="InterPro" id="IPR015391">
    <property type="entry name" value="SurA_N"/>
</dbReference>
<dbReference type="InterPro" id="IPR000297">
    <property type="entry name" value="PPIase_PpiC"/>
</dbReference>
<feature type="signal peptide" evidence="7">
    <location>
        <begin position="1"/>
        <end position="23"/>
    </location>
</feature>
<dbReference type="InterPro" id="IPR023058">
    <property type="entry name" value="PPIase_PpiC_CS"/>
</dbReference>
<keyword evidence="6 7" id="KW-0413">Isomerase</keyword>
<comment type="subcellular location">
    <subcellularLocation>
        <location evidence="7">Periplasm</location>
    </subcellularLocation>
    <text evidence="7">Is capable of associating with the outer membrane.</text>
</comment>
<organism evidence="9 10">
    <name type="scientific">Rhodoferax sediminis</name>
    <dbReference type="NCBI Taxonomy" id="2509614"/>
    <lineage>
        <taxon>Bacteria</taxon>
        <taxon>Pseudomonadati</taxon>
        <taxon>Pseudomonadota</taxon>
        <taxon>Betaproteobacteria</taxon>
        <taxon>Burkholderiales</taxon>
        <taxon>Comamonadaceae</taxon>
        <taxon>Rhodoferax</taxon>
    </lineage>
</organism>
<keyword evidence="10" id="KW-1185">Reference proteome</keyword>
<dbReference type="GO" id="GO:0050821">
    <property type="term" value="P:protein stabilization"/>
    <property type="evidence" value="ECO:0007669"/>
    <property type="project" value="InterPro"/>
</dbReference>
<comment type="function">
    <text evidence="7">Chaperone involved in the correct folding and assembly of outer membrane proteins. Recognizes specific patterns of aromatic residues and the orientation of their side chains, which are found more frequently in integral outer membrane proteins. May act in both early periplasmic and late outer membrane-associated steps of protein maturation.</text>
</comment>
<keyword evidence="5 7" id="KW-0143">Chaperone</keyword>
<dbReference type="GO" id="GO:0006457">
    <property type="term" value="P:protein folding"/>
    <property type="evidence" value="ECO:0007669"/>
    <property type="project" value="UniProtKB-UniRule"/>
</dbReference>
<evidence type="ECO:0000256" key="4">
    <source>
        <dbReference type="ARBA" id="ARBA00023110"/>
    </source>
</evidence>
<keyword evidence="1 7" id="KW-0732">Signal</keyword>
<dbReference type="EC" id="5.2.1.8" evidence="7"/>
<dbReference type="EMBL" id="CP035503">
    <property type="protein sequence ID" value="QDL39566.1"/>
    <property type="molecule type" value="Genomic_DNA"/>
</dbReference>
<dbReference type="InterPro" id="IPR027304">
    <property type="entry name" value="Trigger_fact/SurA_dom_sf"/>
</dbReference>
<dbReference type="PANTHER" id="PTHR47637:SF1">
    <property type="entry name" value="CHAPERONE SURA"/>
    <property type="match status" value="1"/>
</dbReference>
<dbReference type="Pfam" id="PF00639">
    <property type="entry name" value="Rotamase"/>
    <property type="match status" value="2"/>
</dbReference>
<evidence type="ECO:0000256" key="3">
    <source>
        <dbReference type="ARBA" id="ARBA00022764"/>
    </source>
</evidence>
<evidence type="ECO:0000256" key="7">
    <source>
        <dbReference type="HAMAP-Rule" id="MF_01183"/>
    </source>
</evidence>
<dbReference type="Pfam" id="PF09312">
    <property type="entry name" value="SurA_N"/>
    <property type="match status" value="1"/>
</dbReference>
<keyword evidence="3 7" id="KW-0574">Periplasm</keyword>
<dbReference type="Proteomes" id="UP000316798">
    <property type="component" value="Chromosome"/>
</dbReference>
<dbReference type="KEGG" id="rhf:EUB48_00170"/>
<dbReference type="InterPro" id="IPR023034">
    <property type="entry name" value="PPIase_SurA"/>
</dbReference>
<dbReference type="PANTHER" id="PTHR47637">
    <property type="entry name" value="CHAPERONE SURA"/>
    <property type="match status" value="1"/>
</dbReference>
<name>A0A515DGL3_9BURK</name>
<evidence type="ECO:0000259" key="8">
    <source>
        <dbReference type="PROSITE" id="PS50198"/>
    </source>
</evidence>
<dbReference type="AlphaFoldDB" id="A0A515DGL3"/>
<dbReference type="GO" id="GO:0042277">
    <property type="term" value="F:peptide binding"/>
    <property type="evidence" value="ECO:0007669"/>
    <property type="project" value="InterPro"/>
</dbReference>
<dbReference type="InterPro" id="IPR046357">
    <property type="entry name" value="PPIase_dom_sf"/>
</dbReference>
<sequence length="458" mass="50252" precursor="true">MLQRVLALILAGLMTWMAPPALAQGLRPSPQLGAGSGLLRVPTPRPASSAPRQADYIVAVVNSEPITNNEVQARLKRIEPQLAQQGGPIAPHNVLVRQVLERLITEKAQLQQAKELGLKVDEASVDQAEQNVARQNQVDVATLRTKLAGQGIELKRFRDELRNQILLSRLREREVDPQVKVTDLDVDQFLHEQQGSTDGSGLEINLAQVLVVVPEGASDAQVKALQARAQQVADRARAGDDFAALVNEYSGASRGNGGQMGLRDAARYPALFVEATRNAPIGGVVGPVRSGAGFHILKVIDKQRADMPATVTQSHARHILLRTGAQMSEAQARERLADFRKRILAKQADFATLAREYSQDGSAREGGDLGWSNPGQYVPEFESAMNSLAPGEISEPVTSRFGVHLIQLLERRDVKLTDAQKREVARNILREKKLEEAYATWAQDLRGRAYVEYRDPPQ</sequence>
<keyword evidence="4 7" id="KW-0697">Rotamase</keyword>
<evidence type="ECO:0000256" key="1">
    <source>
        <dbReference type="ARBA" id="ARBA00022729"/>
    </source>
</evidence>
<dbReference type="Gene3D" id="1.10.4030.10">
    <property type="entry name" value="Porin chaperone SurA, peptide-binding domain"/>
    <property type="match status" value="1"/>
</dbReference>
<gene>
    <name evidence="7" type="primary">surA</name>
    <name evidence="9" type="ORF">EUB48_00170</name>
</gene>
<dbReference type="Gene3D" id="3.10.50.40">
    <property type="match status" value="2"/>
</dbReference>
<dbReference type="InterPro" id="IPR050280">
    <property type="entry name" value="OMP_Chaperone_SurA"/>
</dbReference>
<reference evidence="9 10" key="1">
    <citation type="submission" date="2019-01" db="EMBL/GenBank/DDBJ databases">
        <title>Genomic insights into a novel species Rhodoferax sp.</title>
        <authorList>
            <person name="Jin L."/>
        </authorList>
    </citation>
    <scope>NUCLEOTIDE SEQUENCE [LARGE SCALE GENOMIC DNA]</scope>
    <source>
        <strain evidence="9 10">CHu59-6-5</strain>
    </source>
</reference>
<feature type="chain" id="PRO_5022274334" description="Chaperone SurA" evidence="7">
    <location>
        <begin position="24"/>
        <end position="458"/>
    </location>
</feature>
<dbReference type="PROSITE" id="PS50198">
    <property type="entry name" value="PPIC_PPIASE_2"/>
    <property type="match status" value="2"/>
</dbReference>
<evidence type="ECO:0000256" key="6">
    <source>
        <dbReference type="ARBA" id="ARBA00023235"/>
    </source>
</evidence>
<dbReference type="PROSITE" id="PS01096">
    <property type="entry name" value="PPIC_PPIASE_1"/>
    <property type="match status" value="1"/>
</dbReference>
<dbReference type="GO" id="GO:0003755">
    <property type="term" value="F:peptidyl-prolyl cis-trans isomerase activity"/>
    <property type="evidence" value="ECO:0007669"/>
    <property type="project" value="UniProtKB-UniRule"/>
</dbReference>
<evidence type="ECO:0000313" key="9">
    <source>
        <dbReference type="EMBL" id="QDL39566.1"/>
    </source>
</evidence>
<keyword evidence="2 7" id="KW-0677">Repeat</keyword>
<feature type="domain" description="PpiC" evidence="8">
    <location>
        <begin position="311"/>
        <end position="410"/>
    </location>
</feature>
<dbReference type="GO" id="GO:0051082">
    <property type="term" value="F:unfolded protein binding"/>
    <property type="evidence" value="ECO:0007669"/>
    <property type="project" value="UniProtKB-UniRule"/>
</dbReference>
<protein>
    <recommendedName>
        <fullName evidence="7">Chaperone SurA</fullName>
    </recommendedName>
    <alternativeName>
        <fullName evidence="7">Peptidyl-prolyl cis-trans isomerase SurA</fullName>
        <shortName evidence="7">PPIase SurA</shortName>
        <ecNumber evidence="7">5.2.1.8</ecNumber>
    </alternativeName>
    <alternativeName>
        <fullName evidence="7">Rotamase SurA</fullName>
    </alternativeName>
</protein>
<evidence type="ECO:0000313" key="10">
    <source>
        <dbReference type="Proteomes" id="UP000316798"/>
    </source>
</evidence>
<evidence type="ECO:0000256" key="2">
    <source>
        <dbReference type="ARBA" id="ARBA00022737"/>
    </source>
</evidence>